<sequence>MHHYPQYQENKPNNKKQKKQKKKTKKTNHNAASADAPHSLTCTRTTLHTCACTRYTAVAQRIMCTYTCVAQSRGLVKRNEPLGMGATVIPRSTILSATFATCVCIRFWRGPTRSCATSSAGLYSLSNQLTMQCNVHKRGAGLPCAARPMTHVSICC</sequence>
<evidence type="ECO:0000313" key="2">
    <source>
        <dbReference type="EMBL" id="CAE0663507.1"/>
    </source>
</evidence>
<feature type="compositionally biased region" description="Basic residues" evidence="1">
    <location>
        <begin position="13"/>
        <end position="28"/>
    </location>
</feature>
<organism evidence="2">
    <name type="scientific">Lotharella globosa</name>
    <dbReference type="NCBI Taxonomy" id="91324"/>
    <lineage>
        <taxon>Eukaryota</taxon>
        <taxon>Sar</taxon>
        <taxon>Rhizaria</taxon>
        <taxon>Cercozoa</taxon>
        <taxon>Chlorarachniophyceae</taxon>
        <taxon>Lotharella</taxon>
    </lineage>
</organism>
<dbReference type="AlphaFoldDB" id="A0A7S4DQL0"/>
<dbReference type="EMBL" id="HBIV01020985">
    <property type="protein sequence ID" value="CAE0663507.1"/>
    <property type="molecule type" value="Transcribed_RNA"/>
</dbReference>
<evidence type="ECO:0000256" key="1">
    <source>
        <dbReference type="SAM" id="MobiDB-lite"/>
    </source>
</evidence>
<gene>
    <name evidence="2" type="ORF">LGLO00237_LOCUS15109</name>
</gene>
<protein>
    <submittedName>
        <fullName evidence="2">Uncharacterized protein</fullName>
    </submittedName>
</protein>
<name>A0A7S4DQL0_9EUKA</name>
<reference evidence="2" key="1">
    <citation type="submission" date="2021-01" db="EMBL/GenBank/DDBJ databases">
        <authorList>
            <person name="Corre E."/>
            <person name="Pelletier E."/>
            <person name="Niang G."/>
            <person name="Scheremetjew M."/>
            <person name="Finn R."/>
            <person name="Kale V."/>
            <person name="Holt S."/>
            <person name="Cochrane G."/>
            <person name="Meng A."/>
            <person name="Brown T."/>
            <person name="Cohen L."/>
        </authorList>
    </citation>
    <scope>NUCLEOTIDE SEQUENCE</scope>
    <source>
        <strain evidence="2">CCCM811</strain>
    </source>
</reference>
<proteinExistence type="predicted"/>
<accession>A0A7S4DQL0</accession>
<feature type="region of interest" description="Disordered" evidence="1">
    <location>
        <begin position="1"/>
        <end position="35"/>
    </location>
</feature>